<feature type="transmembrane region" description="Helical" evidence="6">
    <location>
        <begin position="485"/>
        <end position="506"/>
    </location>
</feature>
<feature type="transmembrane region" description="Helical" evidence="6">
    <location>
        <begin position="355"/>
        <end position="372"/>
    </location>
</feature>
<dbReference type="Gene3D" id="1.25.40.20">
    <property type="entry name" value="Ankyrin repeat-containing domain"/>
    <property type="match status" value="1"/>
</dbReference>
<dbReference type="SUPFAM" id="SSF48403">
    <property type="entry name" value="Ankyrin repeat"/>
    <property type="match status" value="1"/>
</dbReference>
<evidence type="ECO:0000313" key="7">
    <source>
        <dbReference type="EMBL" id="PPJ51526.1"/>
    </source>
</evidence>
<dbReference type="Pfam" id="PF12796">
    <property type="entry name" value="Ank_2"/>
    <property type="match status" value="2"/>
</dbReference>
<evidence type="ECO:0000256" key="6">
    <source>
        <dbReference type="SAM" id="Phobius"/>
    </source>
</evidence>
<keyword evidence="3 4" id="KW-0040">ANK repeat</keyword>
<dbReference type="PANTHER" id="PTHR24161:SF85">
    <property type="entry name" value="PALMITOYLTRANSFERASE HIP14"/>
    <property type="match status" value="1"/>
</dbReference>
<comment type="caution">
    <text evidence="7">The sequence shown here is derived from an EMBL/GenBank/DDBJ whole genome shotgun (WGS) entry which is preliminary data.</text>
</comment>
<dbReference type="InterPro" id="IPR002110">
    <property type="entry name" value="Ankyrin_rpt"/>
</dbReference>
<dbReference type="GO" id="GO:0019706">
    <property type="term" value="F:protein-cysteine S-palmitoyltransferase activity"/>
    <property type="evidence" value="ECO:0007669"/>
    <property type="project" value="UniProtKB-EC"/>
</dbReference>
<dbReference type="EMBL" id="PNEN01001750">
    <property type="protein sequence ID" value="PPJ51526.1"/>
    <property type="molecule type" value="Genomic_DNA"/>
</dbReference>
<dbReference type="STRING" id="357750.A0A2S6BVL6"/>
<evidence type="ECO:0000256" key="3">
    <source>
        <dbReference type="ARBA" id="ARBA00023043"/>
    </source>
</evidence>
<accession>A0A2S6BVL6</accession>
<keyword evidence="6" id="KW-0812">Transmembrane</keyword>
<feature type="repeat" description="ANK" evidence="4">
    <location>
        <begin position="175"/>
        <end position="207"/>
    </location>
</feature>
<gene>
    <name evidence="7" type="ORF">CBER1_09206</name>
</gene>
<organism evidence="7 8">
    <name type="scientific">Cercospora berteroae</name>
    <dbReference type="NCBI Taxonomy" id="357750"/>
    <lineage>
        <taxon>Eukaryota</taxon>
        <taxon>Fungi</taxon>
        <taxon>Dikarya</taxon>
        <taxon>Ascomycota</taxon>
        <taxon>Pezizomycotina</taxon>
        <taxon>Dothideomycetes</taxon>
        <taxon>Dothideomycetidae</taxon>
        <taxon>Mycosphaerellales</taxon>
        <taxon>Mycosphaerellaceae</taxon>
        <taxon>Cercospora</taxon>
    </lineage>
</organism>
<keyword evidence="8" id="KW-1185">Reference proteome</keyword>
<feature type="repeat" description="ANK" evidence="4">
    <location>
        <begin position="208"/>
        <end position="240"/>
    </location>
</feature>
<dbReference type="PROSITE" id="PS50088">
    <property type="entry name" value="ANK_REPEAT"/>
    <property type="match status" value="3"/>
</dbReference>
<sequence>MPSRDSSPGRKDSGSAPSSPSKMLDKVELSDLDSSPPRLPVESDLMQLARLGELRSIQKLFDSGRYSAKSNDEQGITALHWAAINGHHALCHFLIQSGADVNAKGGDAQATPVLWASKRFNLPTVSLLLANGADPLIRDDQGYNLLHSATLDGNVYQLIMLLHHPDLPVDIPDAQGHTSLMWAAYKGYPACIDVLLRFGADVHATDDMGFTALHWALVKGNYMSILKLIEYGSDRFVRSKPQEGQTEGDTPAETAAKMKSERIWHRALIECGYDEFGNPLAFPIPFVDDRRLFFKRFFFLWPFALGGLQLHMLAYMNPWVSVPGVLVVGYGLQYAVTKTLRWAPSDMNTMHKTPFLAGIFAGTLFWVGVRYITKMLPNTLSTNFLLNLLFVTSYGLCTYFYFMTMTADPGFIPKGASRGQTKKTIDDLVEHNAFNETHFCIGFLIQLTLAYLEVLPAPKDATCTFLKAELCAEFSKDPLTIITNAWGSLQLTWTFMLLFVHFYQVARNITTYESMRNTDHVNPLMTAVAAGTMNVESAQLDSSGGGPNPTSHAHKLKKKEGFLTRCGKMIGFDVFITIAFSGYKGHKNKKQKQPKRTNPFTRGILRNCQDFWMDGPVFGRKPVNKGLLNGEVVDYAIMYDVPRGSMNYRRGGYEEVATVDTEEV</sequence>
<keyword evidence="6" id="KW-1133">Transmembrane helix</keyword>
<dbReference type="AlphaFoldDB" id="A0A2S6BVL6"/>
<keyword evidence="6" id="KW-0472">Membrane</keyword>
<dbReference type="Proteomes" id="UP000237631">
    <property type="component" value="Unassembled WGS sequence"/>
</dbReference>
<dbReference type="PRINTS" id="PR01415">
    <property type="entry name" value="ANKYRIN"/>
</dbReference>
<dbReference type="InterPro" id="IPR036770">
    <property type="entry name" value="Ankyrin_rpt-contain_sf"/>
</dbReference>
<dbReference type="EC" id="2.3.1.225" evidence="1"/>
<keyword evidence="2" id="KW-0677">Repeat</keyword>
<evidence type="ECO:0000256" key="1">
    <source>
        <dbReference type="ARBA" id="ARBA00012210"/>
    </source>
</evidence>
<evidence type="ECO:0000256" key="5">
    <source>
        <dbReference type="SAM" id="MobiDB-lite"/>
    </source>
</evidence>
<feature type="region of interest" description="Disordered" evidence="5">
    <location>
        <begin position="1"/>
        <end position="40"/>
    </location>
</feature>
<evidence type="ECO:0000256" key="2">
    <source>
        <dbReference type="ARBA" id="ARBA00022737"/>
    </source>
</evidence>
<reference evidence="8" key="1">
    <citation type="journal article" date="2017" name="bioRxiv">
        <title>Conservation of a gene cluster reveals novel cercosporin biosynthetic mechanisms and extends production to the genus Colletotrichum.</title>
        <authorList>
            <person name="de Jonge R."/>
            <person name="Ebert M.K."/>
            <person name="Huitt-Roehl C.R."/>
            <person name="Pal P."/>
            <person name="Suttle J.C."/>
            <person name="Spanner R.E."/>
            <person name="Neubauer J.D."/>
            <person name="Jurick W.M.II."/>
            <person name="Stott K.A."/>
            <person name="Secor G.A."/>
            <person name="Thomma B.P.H.J."/>
            <person name="Van de Peer Y."/>
            <person name="Townsend C.A."/>
            <person name="Bolton M.D."/>
        </authorList>
    </citation>
    <scope>NUCLEOTIDE SEQUENCE [LARGE SCALE GENOMIC DNA]</scope>
    <source>
        <strain evidence="8">CBS538.71</strain>
    </source>
</reference>
<dbReference type="PROSITE" id="PS50297">
    <property type="entry name" value="ANK_REP_REGION"/>
    <property type="match status" value="3"/>
</dbReference>
<feature type="transmembrane region" description="Helical" evidence="6">
    <location>
        <begin position="384"/>
        <end position="402"/>
    </location>
</feature>
<proteinExistence type="predicted"/>
<dbReference type="SMART" id="SM00248">
    <property type="entry name" value="ANK"/>
    <property type="match status" value="5"/>
</dbReference>
<feature type="transmembrane region" description="Helical" evidence="6">
    <location>
        <begin position="297"/>
        <end position="316"/>
    </location>
</feature>
<dbReference type="PANTHER" id="PTHR24161">
    <property type="entry name" value="ANK_REP_REGION DOMAIN-CONTAINING PROTEIN-RELATED"/>
    <property type="match status" value="1"/>
</dbReference>
<name>A0A2S6BVL6_9PEZI</name>
<evidence type="ECO:0000256" key="4">
    <source>
        <dbReference type="PROSITE-ProRule" id="PRU00023"/>
    </source>
</evidence>
<feature type="repeat" description="ANK" evidence="4">
    <location>
        <begin position="74"/>
        <end position="106"/>
    </location>
</feature>
<evidence type="ECO:0000313" key="8">
    <source>
        <dbReference type="Proteomes" id="UP000237631"/>
    </source>
</evidence>
<dbReference type="OrthoDB" id="6781668at2759"/>
<protein>
    <recommendedName>
        <fullName evidence="1">protein S-acyltransferase</fullName>
        <ecNumber evidence="1">2.3.1.225</ecNumber>
    </recommendedName>
</protein>